<dbReference type="PaxDb" id="30732-ENSOMEP00000012740"/>
<evidence type="ECO:0000256" key="1">
    <source>
        <dbReference type="SAM" id="MobiDB-lite"/>
    </source>
</evidence>
<keyword evidence="4" id="KW-1185">Reference proteome</keyword>
<evidence type="ECO:0000259" key="2">
    <source>
        <dbReference type="PROSITE" id="PS51746"/>
    </source>
</evidence>
<dbReference type="GO" id="GO:0005739">
    <property type="term" value="C:mitochondrion"/>
    <property type="evidence" value="ECO:0007669"/>
    <property type="project" value="TreeGrafter"/>
</dbReference>
<accession>A0A3B3C4J5</accession>
<dbReference type="Proteomes" id="UP000261560">
    <property type="component" value="Unplaced"/>
</dbReference>
<dbReference type="Gene3D" id="3.60.40.10">
    <property type="entry name" value="PPM-type phosphatase domain"/>
    <property type="match status" value="1"/>
</dbReference>
<dbReference type="GO" id="GO:0004741">
    <property type="term" value="F:[pyruvate dehydrogenase (acetyl-transferring)]-phosphatase activity"/>
    <property type="evidence" value="ECO:0007669"/>
    <property type="project" value="TreeGrafter"/>
</dbReference>
<dbReference type="CDD" id="cd00143">
    <property type="entry name" value="PP2Cc"/>
    <property type="match status" value="1"/>
</dbReference>
<dbReference type="PANTHER" id="PTHR13832:SF849">
    <property type="entry name" value="PROTEIN PHOSPHATASE 1H"/>
    <property type="match status" value="1"/>
</dbReference>
<feature type="compositionally biased region" description="Basic residues" evidence="1">
    <location>
        <begin position="19"/>
        <end position="28"/>
    </location>
</feature>
<dbReference type="InterPro" id="IPR036457">
    <property type="entry name" value="PPM-type-like_dom_sf"/>
</dbReference>
<name>A0A3B3C4J5_ORYME</name>
<feature type="region of interest" description="Disordered" evidence="1">
    <location>
        <begin position="12"/>
        <end position="40"/>
    </location>
</feature>
<sequence>MISKVKNAMSNLVGGMVPHGHHHHHNHHAGGAQTCGPDGLPPRFPYGRPEFLDLTPELLQYSTEHASRPVLTLKRGSRLPWKTGYAEVQLLKNLNQKVSKLRSKLNSGSSISDGTGIPLHFWGVFDGHAGSGAAIMASKLLHHLIKDRLGEICHLLENPSGAPPICLAKNGNPFQAESKKGASQEPEDPDAVCDSSVRFYMEKVVSLESLIMGVIETAFKQMDDLIEKEKASYAISGGCCALAAIHLMGKLYVANAGDSRAIIIRNKEVIPMTNEFTPESERQRLQYLGFLRPELLGNEFTHIEFPRRIQHSELGKKMLYRDHTMTGWAYKTIIEDDLKFPLIYGEGKKARVMATIGVTRGLGDHDLKVYNSNIYIKPFLSCVPEVKVYNLEENKHGPDDVLVMGTDGLWDVTTDMDVADAVSTYLACCDPSDPMRYTLAAQDLLMRSRGVLKERGWRLANDKLGSGDDITVFVIPLVGHADKL</sequence>
<dbReference type="SUPFAM" id="SSF81606">
    <property type="entry name" value="PP2C-like"/>
    <property type="match status" value="1"/>
</dbReference>
<organism evidence="3 4">
    <name type="scientific">Oryzias melastigma</name>
    <name type="common">Marine medaka</name>
    <dbReference type="NCBI Taxonomy" id="30732"/>
    <lineage>
        <taxon>Eukaryota</taxon>
        <taxon>Metazoa</taxon>
        <taxon>Chordata</taxon>
        <taxon>Craniata</taxon>
        <taxon>Vertebrata</taxon>
        <taxon>Euteleostomi</taxon>
        <taxon>Actinopterygii</taxon>
        <taxon>Neopterygii</taxon>
        <taxon>Teleostei</taxon>
        <taxon>Neoteleostei</taxon>
        <taxon>Acanthomorphata</taxon>
        <taxon>Ovalentaria</taxon>
        <taxon>Atherinomorphae</taxon>
        <taxon>Beloniformes</taxon>
        <taxon>Adrianichthyidae</taxon>
        <taxon>Oryziinae</taxon>
        <taxon>Oryzias</taxon>
    </lineage>
</organism>
<dbReference type="AlphaFoldDB" id="A0A3B3C4J5"/>
<dbReference type="Ensembl" id="ENSOMET00000020180.1">
    <property type="protein sequence ID" value="ENSOMEP00000012740.1"/>
    <property type="gene ID" value="ENSOMEG00000014185.1"/>
</dbReference>
<protein>
    <submittedName>
        <fullName evidence="3">Protein phosphatase, Mg2+/Mn2+ dependent, 1J</fullName>
    </submittedName>
</protein>
<dbReference type="Pfam" id="PF00481">
    <property type="entry name" value="PP2C"/>
    <property type="match status" value="2"/>
</dbReference>
<dbReference type="InterPro" id="IPR001932">
    <property type="entry name" value="PPM-type_phosphatase-like_dom"/>
</dbReference>
<dbReference type="PANTHER" id="PTHR13832">
    <property type="entry name" value="PROTEIN PHOSPHATASE 2C"/>
    <property type="match status" value="1"/>
</dbReference>
<dbReference type="PROSITE" id="PS51746">
    <property type="entry name" value="PPM_2"/>
    <property type="match status" value="1"/>
</dbReference>
<dbReference type="InterPro" id="IPR015655">
    <property type="entry name" value="PP2C"/>
</dbReference>
<feature type="domain" description="PPM-type phosphatase" evidence="2">
    <location>
        <begin position="105"/>
        <end position="477"/>
    </location>
</feature>
<dbReference type="SMART" id="SM00332">
    <property type="entry name" value="PP2Cc"/>
    <property type="match status" value="1"/>
</dbReference>
<dbReference type="GeneTree" id="ENSGT00940000166858"/>
<reference evidence="3" key="2">
    <citation type="submission" date="2025-09" db="UniProtKB">
        <authorList>
            <consortium name="Ensembl"/>
        </authorList>
    </citation>
    <scope>IDENTIFICATION</scope>
</reference>
<evidence type="ECO:0000313" key="3">
    <source>
        <dbReference type="Ensembl" id="ENSOMEP00000012740.1"/>
    </source>
</evidence>
<evidence type="ECO:0000313" key="4">
    <source>
        <dbReference type="Proteomes" id="UP000261560"/>
    </source>
</evidence>
<proteinExistence type="predicted"/>
<reference evidence="3" key="1">
    <citation type="submission" date="2025-08" db="UniProtKB">
        <authorList>
            <consortium name="Ensembl"/>
        </authorList>
    </citation>
    <scope>IDENTIFICATION</scope>
</reference>